<accession>A0A7Y6TYE7</accession>
<keyword evidence="3" id="KW-1185">Reference proteome</keyword>
<evidence type="ECO:0000313" key="2">
    <source>
        <dbReference type="EMBL" id="NUZ08045.1"/>
    </source>
</evidence>
<dbReference type="RefSeq" id="WP_176070877.1">
    <property type="nucleotide sequence ID" value="NZ_JABWMJ010000010.1"/>
</dbReference>
<reference evidence="2 3" key="1">
    <citation type="submission" date="2020-06" db="EMBL/GenBank/DDBJ databases">
        <title>Schlegella sp. ID0723 isolated from air conditioner.</title>
        <authorList>
            <person name="Kim D.Y."/>
            <person name="Kim D.-U."/>
        </authorList>
    </citation>
    <scope>NUCLEOTIDE SEQUENCE [LARGE SCALE GENOMIC DNA]</scope>
    <source>
        <strain evidence="2 3">ID0723</strain>
    </source>
</reference>
<keyword evidence="1" id="KW-0732">Signal</keyword>
<dbReference type="EMBL" id="JABWMJ010000010">
    <property type="protein sequence ID" value="NUZ08045.1"/>
    <property type="molecule type" value="Genomic_DNA"/>
</dbReference>
<feature type="signal peptide" evidence="1">
    <location>
        <begin position="1"/>
        <end position="24"/>
    </location>
</feature>
<name>A0A7Y6TYE7_9BURK</name>
<sequence length="414" mass="44857">MTNRFPRRPGAAAIVLATTMAVLAAGCATPYREPVSDPPDAHYDGIVQIAAREPVAPGERQAALDVFIVHGMCHHDADWALGWIDRLAHALGAPANHLRPPDPQPPNEIKAYRAEIALGDRMLRVHALVWSGLTRPLKEQLCYDERKKTESCDPQTMTLAPLEYPYSRARLNSRFKDELMNECVSDALIYQGQARGDMLRAMQGALLESRAIAAPAALRQGLSAARASLANEAGLVVIASSLGSKMVFDAIIDLESRRGDDGDAGRRLHARTRQIFLAANQIPLLGLADQRLPGLAGSDAPRATSDAADTPFPADPLEFLFGQRSRALFERAANDNPGVVAFSDPNDVLSYPLRGYYRARKVEPSYPLVDVIVSNAPTVLGLFENPARAHGGYPSNDDVLARIACGDRGWGGCR</sequence>
<dbReference type="AlphaFoldDB" id="A0A7Y6TYE7"/>
<organism evidence="2 3">
    <name type="scientific">Piscinibacter koreensis</name>
    <dbReference type="NCBI Taxonomy" id="2742824"/>
    <lineage>
        <taxon>Bacteria</taxon>
        <taxon>Pseudomonadati</taxon>
        <taxon>Pseudomonadota</taxon>
        <taxon>Betaproteobacteria</taxon>
        <taxon>Burkholderiales</taxon>
        <taxon>Sphaerotilaceae</taxon>
        <taxon>Piscinibacter</taxon>
    </lineage>
</organism>
<proteinExistence type="predicted"/>
<evidence type="ECO:0000256" key="1">
    <source>
        <dbReference type="SAM" id="SignalP"/>
    </source>
</evidence>
<dbReference type="Proteomes" id="UP000529637">
    <property type="component" value="Unassembled WGS sequence"/>
</dbReference>
<comment type="caution">
    <text evidence="2">The sequence shown here is derived from an EMBL/GenBank/DDBJ whole genome shotgun (WGS) entry which is preliminary data.</text>
</comment>
<feature type="chain" id="PRO_5031419531" evidence="1">
    <location>
        <begin position="25"/>
        <end position="414"/>
    </location>
</feature>
<gene>
    <name evidence="2" type="ORF">HQN59_19955</name>
</gene>
<dbReference type="PROSITE" id="PS51257">
    <property type="entry name" value="PROKAR_LIPOPROTEIN"/>
    <property type="match status" value="1"/>
</dbReference>
<protein>
    <submittedName>
        <fullName evidence="2">Uncharacterized protein</fullName>
    </submittedName>
</protein>
<evidence type="ECO:0000313" key="3">
    <source>
        <dbReference type="Proteomes" id="UP000529637"/>
    </source>
</evidence>